<organism evidence="2 3">
    <name type="scientific">Octopus vulgaris</name>
    <name type="common">Common octopus</name>
    <dbReference type="NCBI Taxonomy" id="6645"/>
    <lineage>
        <taxon>Eukaryota</taxon>
        <taxon>Metazoa</taxon>
        <taxon>Spiralia</taxon>
        <taxon>Lophotrochozoa</taxon>
        <taxon>Mollusca</taxon>
        <taxon>Cephalopoda</taxon>
        <taxon>Coleoidea</taxon>
        <taxon>Octopodiformes</taxon>
        <taxon>Octopoda</taxon>
        <taxon>Incirrata</taxon>
        <taxon>Octopodidae</taxon>
        <taxon>Octopus</taxon>
    </lineage>
</organism>
<accession>A0AA36F633</accession>
<evidence type="ECO:0000313" key="3">
    <source>
        <dbReference type="Proteomes" id="UP001162480"/>
    </source>
</evidence>
<keyword evidence="3" id="KW-1185">Reference proteome</keyword>
<keyword evidence="1" id="KW-1133">Transmembrane helix</keyword>
<dbReference type="Proteomes" id="UP001162480">
    <property type="component" value="Chromosome 7"/>
</dbReference>
<dbReference type="AlphaFoldDB" id="A0AA36F633"/>
<gene>
    <name evidence="2" type="ORF">OCTVUL_1B025748</name>
</gene>
<evidence type="ECO:0000256" key="1">
    <source>
        <dbReference type="SAM" id="Phobius"/>
    </source>
</evidence>
<name>A0AA36F633_OCTVU</name>
<evidence type="ECO:0000313" key="2">
    <source>
        <dbReference type="EMBL" id="CAI9725842.1"/>
    </source>
</evidence>
<sequence length="114" mass="12846">MHNAGYTTKRMTFVSFFVTTTENIHSRHAQTSKRGKVKRFSGEVSPPPILQTRHCLHRYKYQKAFPFYYIVETDGVNGYSGDVCIIHGNVTAVVVVAVTVIIVVNQFPKSALIQ</sequence>
<keyword evidence="1" id="KW-0812">Transmembrane</keyword>
<feature type="transmembrane region" description="Helical" evidence="1">
    <location>
        <begin position="85"/>
        <end position="104"/>
    </location>
</feature>
<dbReference type="EMBL" id="OX597820">
    <property type="protein sequence ID" value="CAI9725842.1"/>
    <property type="molecule type" value="Genomic_DNA"/>
</dbReference>
<keyword evidence="1" id="KW-0472">Membrane</keyword>
<reference evidence="2" key="1">
    <citation type="submission" date="2023-08" db="EMBL/GenBank/DDBJ databases">
        <authorList>
            <person name="Alioto T."/>
            <person name="Alioto T."/>
            <person name="Gomez Garrido J."/>
        </authorList>
    </citation>
    <scope>NUCLEOTIDE SEQUENCE</scope>
</reference>
<protein>
    <submittedName>
        <fullName evidence="2">Uncharacterized protein</fullName>
    </submittedName>
</protein>
<proteinExistence type="predicted"/>